<dbReference type="NCBIfam" id="TIGR00022">
    <property type="entry name" value="YhcH/YjgK/YiaL family protein"/>
    <property type="match status" value="1"/>
</dbReference>
<dbReference type="Pfam" id="PF04074">
    <property type="entry name" value="DUF386"/>
    <property type="match status" value="1"/>
</dbReference>
<feature type="non-terminal residue" evidence="1">
    <location>
        <position position="1"/>
    </location>
</feature>
<comment type="caution">
    <text evidence="1">The sequence shown here is derived from an EMBL/GenBank/DDBJ whole genome shotgun (WGS) entry which is preliminary data.</text>
</comment>
<dbReference type="SUPFAM" id="SSF51197">
    <property type="entry name" value="Clavaminate synthase-like"/>
    <property type="match status" value="1"/>
</dbReference>
<accession>X1T203</accession>
<dbReference type="EMBL" id="BARW01017144">
    <property type="protein sequence ID" value="GAI99347.1"/>
    <property type="molecule type" value="Genomic_DNA"/>
</dbReference>
<dbReference type="Gene3D" id="2.60.120.370">
    <property type="entry name" value="YhcH/YjgK/YiaL"/>
    <property type="match status" value="1"/>
</dbReference>
<protein>
    <recommendedName>
        <fullName evidence="2">YhcH/YjgK/YiaL family protein</fullName>
    </recommendedName>
</protein>
<dbReference type="InterPro" id="IPR004375">
    <property type="entry name" value="NanQ/TabA/YiaL"/>
</dbReference>
<dbReference type="GO" id="GO:0005829">
    <property type="term" value="C:cytosol"/>
    <property type="evidence" value="ECO:0007669"/>
    <property type="project" value="TreeGrafter"/>
</dbReference>
<gene>
    <name evidence="1" type="ORF">S12H4_29683</name>
</gene>
<dbReference type="PANTHER" id="PTHR34986:SF1">
    <property type="entry name" value="PROTEIN YIAL"/>
    <property type="match status" value="1"/>
</dbReference>
<name>X1T203_9ZZZZ</name>
<evidence type="ECO:0008006" key="2">
    <source>
        <dbReference type="Google" id="ProtNLM"/>
    </source>
</evidence>
<organism evidence="1">
    <name type="scientific">marine sediment metagenome</name>
    <dbReference type="NCBI Taxonomy" id="412755"/>
    <lineage>
        <taxon>unclassified sequences</taxon>
        <taxon>metagenomes</taxon>
        <taxon>ecological metagenomes</taxon>
    </lineage>
</organism>
<sequence>CDIPILNDELYVKVLKYTPMEASTGFFETHDQYADLQFVISGRESMFYVNPKRISPTDKFNLEGDFKFYEASECISELVVSEGEFTIFLPGEPHKPGCLTSRDDKEVMKLVFKVKIT</sequence>
<proteinExistence type="predicted"/>
<reference evidence="1" key="1">
    <citation type="journal article" date="2014" name="Front. Microbiol.">
        <title>High frequency of phylogenetically diverse reductive dehalogenase-homologous genes in deep subseafloor sedimentary metagenomes.</title>
        <authorList>
            <person name="Kawai M."/>
            <person name="Futagami T."/>
            <person name="Toyoda A."/>
            <person name="Takaki Y."/>
            <person name="Nishi S."/>
            <person name="Hori S."/>
            <person name="Arai W."/>
            <person name="Tsubouchi T."/>
            <person name="Morono Y."/>
            <person name="Uchiyama I."/>
            <person name="Ito T."/>
            <person name="Fujiyama A."/>
            <person name="Inagaki F."/>
            <person name="Takami H."/>
        </authorList>
    </citation>
    <scope>NUCLEOTIDE SEQUENCE</scope>
    <source>
        <strain evidence="1">Expedition CK06-06</strain>
    </source>
</reference>
<dbReference type="InterPro" id="IPR037012">
    <property type="entry name" value="NanQ/TabA/YiaL_sf"/>
</dbReference>
<dbReference type="AlphaFoldDB" id="X1T203"/>
<dbReference type="PANTHER" id="PTHR34986">
    <property type="entry name" value="EVOLVED BETA-GALACTOSIDASE SUBUNIT BETA"/>
    <property type="match status" value="1"/>
</dbReference>
<evidence type="ECO:0000313" key="1">
    <source>
        <dbReference type="EMBL" id="GAI99347.1"/>
    </source>
</evidence>